<dbReference type="GO" id="GO:0016787">
    <property type="term" value="F:hydrolase activity"/>
    <property type="evidence" value="ECO:0007669"/>
    <property type="project" value="UniProtKB-KW"/>
</dbReference>
<feature type="domain" description="SMP-30/Gluconolactonase/LRE-like region" evidence="5">
    <location>
        <begin position="44"/>
        <end position="294"/>
    </location>
</feature>
<feature type="binding site" evidence="4">
    <location>
        <position position="46"/>
    </location>
    <ligand>
        <name>a divalent metal cation</name>
        <dbReference type="ChEBI" id="CHEBI:60240"/>
    </ligand>
</feature>
<dbReference type="InterPro" id="IPR005511">
    <property type="entry name" value="SMP-30"/>
</dbReference>
<evidence type="ECO:0000256" key="2">
    <source>
        <dbReference type="ARBA" id="ARBA00022801"/>
    </source>
</evidence>
<dbReference type="InterPro" id="IPR051262">
    <property type="entry name" value="SMP-30/CGR1_Lactonase"/>
</dbReference>
<dbReference type="GO" id="GO:0046872">
    <property type="term" value="F:metal ion binding"/>
    <property type="evidence" value="ECO:0007669"/>
    <property type="project" value="UniProtKB-KW"/>
</dbReference>
<comment type="similarity">
    <text evidence="1">Belongs to the SMP-30/CGR1 family.</text>
</comment>
<dbReference type="Proteomes" id="UP000236732">
    <property type="component" value="Unassembled WGS sequence"/>
</dbReference>
<keyword evidence="4" id="KW-0479">Metal-binding</keyword>
<evidence type="ECO:0000256" key="1">
    <source>
        <dbReference type="ARBA" id="ARBA00008853"/>
    </source>
</evidence>
<feature type="binding site" evidence="4">
    <location>
        <position position="157"/>
    </location>
    <ligand>
        <name>substrate</name>
    </ligand>
</feature>
<keyword evidence="4" id="KW-0862">Zinc</keyword>
<feature type="binding site" evidence="4">
    <location>
        <position position="239"/>
    </location>
    <ligand>
        <name>a divalent metal cation</name>
        <dbReference type="ChEBI" id="CHEBI:60240"/>
    </ligand>
</feature>
<gene>
    <name evidence="6" type="ORF">SAMN05444920_104639</name>
</gene>
<feature type="active site" description="Proton donor/acceptor" evidence="3">
    <location>
        <position position="239"/>
    </location>
</feature>
<dbReference type="InterPro" id="IPR013658">
    <property type="entry name" value="SGL"/>
</dbReference>
<organism evidence="6 7">
    <name type="scientific">Nonomuraea solani</name>
    <dbReference type="NCBI Taxonomy" id="1144553"/>
    <lineage>
        <taxon>Bacteria</taxon>
        <taxon>Bacillati</taxon>
        <taxon>Actinomycetota</taxon>
        <taxon>Actinomycetes</taxon>
        <taxon>Streptosporangiales</taxon>
        <taxon>Streptosporangiaceae</taxon>
        <taxon>Nonomuraea</taxon>
    </lineage>
</organism>
<dbReference type="SUPFAM" id="SSF63829">
    <property type="entry name" value="Calcium-dependent phosphotriesterase"/>
    <property type="match status" value="1"/>
</dbReference>
<keyword evidence="2" id="KW-0378">Hydrolase</keyword>
<dbReference type="PRINTS" id="PR01790">
    <property type="entry name" value="SMP30FAMILY"/>
</dbReference>
<name>A0A1H6D199_9ACTN</name>
<evidence type="ECO:0000256" key="3">
    <source>
        <dbReference type="PIRSR" id="PIRSR605511-1"/>
    </source>
</evidence>
<dbReference type="InterPro" id="IPR011042">
    <property type="entry name" value="6-blade_b-propeller_TolB-like"/>
</dbReference>
<protein>
    <submittedName>
        <fullName evidence="6">Gluconolactonase</fullName>
    </submittedName>
</protein>
<dbReference type="EMBL" id="FNVT01000004">
    <property type="protein sequence ID" value="SEG78778.1"/>
    <property type="molecule type" value="Genomic_DNA"/>
</dbReference>
<feature type="binding site" evidence="4">
    <location>
        <position position="133"/>
    </location>
    <ligand>
        <name>substrate</name>
    </ligand>
</feature>
<proteinExistence type="inferred from homology"/>
<sequence>MVAEQRMVSGMTDTIPTEFEVLDERFAGIGGDDRIEILHRGTRWAEGPVYFPAGRFLVWSDIPNERMLRWDEMTGAVGEFRRPSGYTNGNTLDREGRLISCEQGKRRVTRTEHDGSITVVADRWEGKRFNSPNDVVVRSDGSIWFTDPPYGLLSNYEGIAADQEIDGCHVYRADPVTGEVRVVADDFSRPNGLAFSLDERQLYVADTKARHLRVFDVGEDGVLSGGKVFAEGGDQDSYDGLRLDETGRVWTAAGKGLLCYDPDGTLIGRLKLPEATANLVFGGLKRNQLFITASTSLYTLLTNVTGARPVWAGR</sequence>
<keyword evidence="7" id="KW-1185">Reference proteome</keyword>
<reference evidence="6 7" key="1">
    <citation type="submission" date="2016-10" db="EMBL/GenBank/DDBJ databases">
        <authorList>
            <person name="de Groot N.N."/>
        </authorList>
    </citation>
    <scope>NUCLEOTIDE SEQUENCE [LARGE SCALE GENOMIC DNA]</scope>
    <source>
        <strain evidence="6 7">CGMCC 4.7037</strain>
    </source>
</reference>
<dbReference type="AlphaFoldDB" id="A0A1H6D199"/>
<dbReference type="Gene3D" id="2.120.10.30">
    <property type="entry name" value="TolB, C-terminal domain"/>
    <property type="match status" value="1"/>
</dbReference>
<accession>A0A1H6D199</accession>
<dbReference type="PANTHER" id="PTHR47572:SF4">
    <property type="entry name" value="LACTONASE DRP35"/>
    <property type="match status" value="1"/>
</dbReference>
<evidence type="ECO:0000259" key="5">
    <source>
        <dbReference type="Pfam" id="PF08450"/>
    </source>
</evidence>
<comment type="cofactor">
    <cofactor evidence="4">
        <name>Zn(2+)</name>
        <dbReference type="ChEBI" id="CHEBI:29105"/>
    </cofactor>
    <text evidence="4">Binds 1 divalent metal cation per subunit.</text>
</comment>
<evidence type="ECO:0000256" key="4">
    <source>
        <dbReference type="PIRSR" id="PIRSR605511-2"/>
    </source>
</evidence>
<dbReference type="Pfam" id="PF08450">
    <property type="entry name" value="SGL"/>
    <property type="match status" value="1"/>
</dbReference>
<feature type="binding site" evidence="4">
    <location>
        <position position="191"/>
    </location>
    <ligand>
        <name>a divalent metal cation</name>
        <dbReference type="ChEBI" id="CHEBI:60240"/>
    </ligand>
</feature>
<evidence type="ECO:0000313" key="6">
    <source>
        <dbReference type="EMBL" id="SEG78778.1"/>
    </source>
</evidence>
<dbReference type="PANTHER" id="PTHR47572">
    <property type="entry name" value="LIPOPROTEIN-RELATED"/>
    <property type="match status" value="1"/>
</dbReference>
<evidence type="ECO:0000313" key="7">
    <source>
        <dbReference type="Proteomes" id="UP000236732"/>
    </source>
</evidence>